<accession>A0ABU9L2N4</accession>
<gene>
    <name evidence="2" type="ORF">AABB81_12455</name>
</gene>
<evidence type="ECO:0000256" key="1">
    <source>
        <dbReference type="SAM" id="Coils"/>
    </source>
</evidence>
<dbReference type="RefSeq" id="WP_342160878.1">
    <property type="nucleotide sequence ID" value="NZ_JBCDNA010000003.1"/>
</dbReference>
<name>A0ABU9L2N4_9FLAO</name>
<reference evidence="2 3" key="1">
    <citation type="submission" date="2024-04" db="EMBL/GenBank/DDBJ databases">
        <title>whole genome sequencing of Lutimonas vermicola strain IMCC1616.</title>
        <authorList>
            <person name="Bae S.S."/>
        </authorList>
    </citation>
    <scope>NUCLEOTIDE SEQUENCE [LARGE SCALE GENOMIC DNA]</scope>
    <source>
        <strain evidence="2 3">IMCC1616</strain>
    </source>
</reference>
<evidence type="ECO:0000313" key="2">
    <source>
        <dbReference type="EMBL" id="MEL4456711.1"/>
    </source>
</evidence>
<comment type="caution">
    <text evidence="2">The sequence shown here is derived from an EMBL/GenBank/DDBJ whole genome shotgun (WGS) entry which is preliminary data.</text>
</comment>
<proteinExistence type="predicted"/>
<keyword evidence="3" id="KW-1185">Reference proteome</keyword>
<protein>
    <submittedName>
        <fullName evidence="2">Uncharacterized protein</fullName>
    </submittedName>
</protein>
<keyword evidence="1" id="KW-0175">Coiled coil</keyword>
<dbReference type="EMBL" id="JBCDNA010000003">
    <property type="protein sequence ID" value="MEL4456711.1"/>
    <property type="molecule type" value="Genomic_DNA"/>
</dbReference>
<dbReference type="Proteomes" id="UP001474120">
    <property type="component" value="Unassembled WGS sequence"/>
</dbReference>
<sequence length="533" mass="62872">MYDFEKKIEDFKKRYIYQVGEQKYSQLDFKVKNSKYLKKAIESSLNNNHPLGEGDFYVISNKIVRYISGATKAIMVQLLAFELWNSTCNRNFKYFSKYELSNMVSKMLGSYGKMGHLKQVSTLDKHITITQSEVRRINQDNGVNRKPNNKIKELEEEIQILQATIQKYIDKTEEQQLVIDNEKSFNLKCKLKYSEKNKLVKSLESKISNLEKENTSKNHDIRLKNNKIENLKWQHSREIESNTLYYKGVLNKYHLDNMVQERLFQLNSIYDGHMYLNTFSDLFLDNENLRVSENDEFVLHSYIGKNKTPCGETALDWYDNRFGFENHVFRYMSDKGEFADIPIYSLISCKNSKGIRFRDLLLARKDGQVEFVDIMLSKKDSQVEFVDIILPLYFKIIKIDDLKVNGEKIHPYYCYEQFQNKISKFKSSNELSNLLTDNNFFKNLIGSKLDNKYETETLSIKSYHLDFGFSVEERNYRKGSPEDYVLVHRYPINNCGNINSQIHQDLEYLKMTNGRVLKSGFGSATNWNYKLDF</sequence>
<organism evidence="2 3">
    <name type="scientific">Lutimonas vermicola</name>
    <dbReference type="NCBI Taxonomy" id="414288"/>
    <lineage>
        <taxon>Bacteria</taxon>
        <taxon>Pseudomonadati</taxon>
        <taxon>Bacteroidota</taxon>
        <taxon>Flavobacteriia</taxon>
        <taxon>Flavobacteriales</taxon>
        <taxon>Flavobacteriaceae</taxon>
        <taxon>Lutimonas</taxon>
    </lineage>
</organism>
<feature type="coiled-coil region" evidence="1">
    <location>
        <begin position="144"/>
        <end position="220"/>
    </location>
</feature>
<evidence type="ECO:0000313" key="3">
    <source>
        <dbReference type="Proteomes" id="UP001474120"/>
    </source>
</evidence>